<keyword evidence="9" id="KW-0472">Membrane</keyword>
<keyword evidence="4" id="KW-0813">Transport</keyword>
<dbReference type="OrthoDB" id="2678901at2"/>
<evidence type="ECO:0000256" key="10">
    <source>
        <dbReference type="ARBA" id="ARBA00023225"/>
    </source>
</evidence>
<keyword evidence="6" id="KW-0145">Chemotaxis</keyword>
<organism evidence="11 12">
    <name type="scientific">Paenibacillus xylanivorans</name>
    <dbReference type="NCBI Taxonomy" id="1705561"/>
    <lineage>
        <taxon>Bacteria</taxon>
        <taxon>Bacillati</taxon>
        <taxon>Bacillota</taxon>
        <taxon>Bacilli</taxon>
        <taxon>Bacillales</taxon>
        <taxon>Paenibacillaceae</taxon>
        <taxon>Paenibacillus</taxon>
    </lineage>
</organism>
<keyword evidence="5" id="KW-1003">Cell membrane</keyword>
<keyword evidence="11" id="KW-0282">Flagellum</keyword>
<keyword evidence="7" id="KW-1005">Bacterial flagellum biogenesis</keyword>
<accession>A0A0M9BJW8</accession>
<evidence type="ECO:0000256" key="2">
    <source>
        <dbReference type="ARBA" id="ARBA00010004"/>
    </source>
</evidence>
<comment type="caution">
    <text evidence="11">The sequence shown here is derived from an EMBL/GenBank/DDBJ whole genome shotgun (WGS) entry which is preliminary data.</text>
</comment>
<dbReference type="GO" id="GO:0071973">
    <property type="term" value="P:bacterial-type flagellum-dependent cell motility"/>
    <property type="evidence" value="ECO:0007669"/>
    <property type="project" value="InterPro"/>
</dbReference>
<evidence type="ECO:0000256" key="9">
    <source>
        <dbReference type="ARBA" id="ARBA00023136"/>
    </source>
</evidence>
<gene>
    <name evidence="11" type="ORF">AMS66_27525</name>
</gene>
<evidence type="ECO:0000256" key="1">
    <source>
        <dbReference type="ARBA" id="ARBA00004413"/>
    </source>
</evidence>
<keyword evidence="11" id="KW-0966">Cell projection</keyword>
<keyword evidence="10" id="KW-1006">Bacterial flagellum protein export</keyword>
<dbReference type="GO" id="GO:0044781">
    <property type="term" value="P:bacterial-type flagellum organization"/>
    <property type="evidence" value="ECO:0007669"/>
    <property type="project" value="UniProtKB-KW"/>
</dbReference>
<dbReference type="Gene3D" id="1.10.287.1700">
    <property type="match status" value="1"/>
</dbReference>
<evidence type="ECO:0000256" key="5">
    <source>
        <dbReference type="ARBA" id="ARBA00022475"/>
    </source>
</evidence>
<dbReference type="GO" id="GO:0005886">
    <property type="term" value="C:plasma membrane"/>
    <property type="evidence" value="ECO:0007669"/>
    <property type="project" value="UniProtKB-SubCell"/>
</dbReference>
<protein>
    <recommendedName>
        <fullName evidence="3">Flagellar FliJ protein</fullName>
    </recommendedName>
</protein>
<evidence type="ECO:0000256" key="7">
    <source>
        <dbReference type="ARBA" id="ARBA00022795"/>
    </source>
</evidence>
<evidence type="ECO:0000256" key="6">
    <source>
        <dbReference type="ARBA" id="ARBA00022500"/>
    </source>
</evidence>
<keyword evidence="11" id="KW-0969">Cilium</keyword>
<dbReference type="InterPro" id="IPR012823">
    <property type="entry name" value="Flagell_FliJ"/>
</dbReference>
<dbReference type="PATRIC" id="fig|1705561.3.peg.5793"/>
<dbReference type="GO" id="GO:0015031">
    <property type="term" value="P:protein transport"/>
    <property type="evidence" value="ECO:0007669"/>
    <property type="project" value="UniProtKB-KW"/>
</dbReference>
<dbReference type="GO" id="GO:0006935">
    <property type="term" value="P:chemotaxis"/>
    <property type="evidence" value="ECO:0007669"/>
    <property type="project" value="UniProtKB-KW"/>
</dbReference>
<dbReference type="NCBIfam" id="TIGR02473">
    <property type="entry name" value="flagell_FliJ"/>
    <property type="match status" value="1"/>
</dbReference>
<sequence>MKFRYHFQKVVDLKSNEKTQAEWMLSTAIGELQTEEEHLLQLLNDRKEMINVIQSATESSASVSSLQEMQRYVHHLDECISRKSSDVRHAQVNVQRNQTFLNGKMMDEKVWLGARDKAKINFQQEMLLREQNDLDEMATVRFAAKAGRAN</sequence>
<comment type="similarity">
    <text evidence="2">Belongs to the FliJ family.</text>
</comment>
<dbReference type="Proteomes" id="UP000037688">
    <property type="component" value="Unassembled WGS sequence"/>
</dbReference>
<evidence type="ECO:0000256" key="8">
    <source>
        <dbReference type="ARBA" id="ARBA00022927"/>
    </source>
</evidence>
<comment type="subcellular location">
    <subcellularLocation>
        <location evidence="1">Cell membrane</location>
        <topology evidence="1">Peripheral membrane protein</topology>
        <orientation evidence="1">Cytoplasmic side</orientation>
    </subcellularLocation>
</comment>
<proteinExistence type="inferred from homology"/>
<dbReference type="AlphaFoldDB" id="A0A0M9BJW8"/>
<dbReference type="RefSeq" id="WP_053783795.1">
    <property type="nucleotide sequence ID" value="NZ_LITU01000081.1"/>
</dbReference>
<keyword evidence="8" id="KW-0653">Protein transport</keyword>
<dbReference type="EMBL" id="LITU01000081">
    <property type="protein sequence ID" value="KOY13459.1"/>
    <property type="molecule type" value="Genomic_DNA"/>
</dbReference>
<keyword evidence="12" id="KW-1185">Reference proteome</keyword>
<evidence type="ECO:0000256" key="4">
    <source>
        <dbReference type="ARBA" id="ARBA00022448"/>
    </source>
</evidence>
<evidence type="ECO:0000313" key="12">
    <source>
        <dbReference type="Proteomes" id="UP000037688"/>
    </source>
</evidence>
<dbReference type="GO" id="GO:0009288">
    <property type="term" value="C:bacterial-type flagellum"/>
    <property type="evidence" value="ECO:0007669"/>
    <property type="project" value="InterPro"/>
</dbReference>
<evidence type="ECO:0000256" key="3">
    <source>
        <dbReference type="ARBA" id="ARBA00020392"/>
    </source>
</evidence>
<dbReference type="Pfam" id="PF02050">
    <property type="entry name" value="FliJ"/>
    <property type="match status" value="1"/>
</dbReference>
<dbReference type="InterPro" id="IPR053716">
    <property type="entry name" value="Flag_assembly_chemotaxis_eff"/>
</dbReference>
<reference evidence="11 12" key="1">
    <citation type="submission" date="2015-08" db="EMBL/GenBank/DDBJ databases">
        <title>Draft genome sequence of cellulolytic and xylanolytic Paenibacillus sp. A59, isolated from a decaying forest soil from Patagonia, Argentina.</title>
        <authorList>
            <person name="Ghio S."/>
            <person name="Caceres A.M."/>
            <person name="Talia P."/>
            <person name="Grasso D."/>
            <person name="Campos E."/>
        </authorList>
    </citation>
    <scope>NUCLEOTIDE SEQUENCE [LARGE SCALE GENOMIC DNA]</scope>
    <source>
        <strain evidence="11 12">A59</strain>
    </source>
</reference>
<evidence type="ECO:0000313" key="11">
    <source>
        <dbReference type="EMBL" id="KOY13459.1"/>
    </source>
</evidence>
<name>A0A0M9BJW8_9BACL</name>